<dbReference type="SUPFAM" id="SSF53448">
    <property type="entry name" value="Nucleotide-diphospho-sugar transferases"/>
    <property type="match status" value="1"/>
</dbReference>
<dbReference type="Gene3D" id="2.40.10.220">
    <property type="entry name" value="predicted glycosyltransferase like domains"/>
    <property type="match status" value="1"/>
</dbReference>
<evidence type="ECO:0000313" key="11">
    <source>
        <dbReference type="EMBL" id="ODM08844.1"/>
    </source>
</evidence>
<dbReference type="Pfam" id="PF07238">
    <property type="entry name" value="PilZ"/>
    <property type="match status" value="1"/>
</dbReference>
<accession>A0A1E3AJD5</accession>
<dbReference type="Pfam" id="PF13641">
    <property type="entry name" value="Glyco_tranf_2_3"/>
    <property type="match status" value="1"/>
</dbReference>
<comment type="caution">
    <text evidence="11">The sequence shown here is derived from an EMBL/GenBank/DDBJ whole genome shotgun (WGS) entry which is preliminary data.</text>
</comment>
<evidence type="ECO:0000256" key="9">
    <source>
        <dbReference type="SAM" id="Phobius"/>
    </source>
</evidence>
<keyword evidence="4 11" id="KW-0328">Glycosyltransferase</keyword>
<evidence type="ECO:0000256" key="2">
    <source>
        <dbReference type="ARBA" id="ARBA00022475"/>
    </source>
</evidence>
<sequence>MRTKKTLKRYKLSESFKFRFVLVFNIGWTIIYLIWRTFYTVPLHQGIISAVAGIALLVVEIIGMFEAFVHYYNMSNIYCPLMPEVMPEDYPEVDIFVATYNEPAEILYRTINGCVHMDYPDKRKVHIYICDDGNRQEIRELAEQMHVNYIVREDHKGAKAGNLNHAMTITSSPYIATFDADMIPKHNFLMVTMAYFANQEKMNENLEESDRKYLGFIQTPQAFYNPDVFQYNLFSENRIPNEQDYFYKDVQISRNKSNSVIYGGSNTVIARRALEDVGGFYEKSITEDFATGILIQQKEYICYAINEVLASGIAPTDLKSTISQRTRWARGCICTGRKLHLIFTPKLKFAQRINYLASIWYWYASWKRFIYIISPILFATFGVIVVKCTLVQVLFFWLPMYISSNICLKMMSHNIRTTKWTNVYETVLFPYLMIPTLLETFGISAKKFKVTTKEVGTQKKDRIWHYAVVHAAMILLAVIGIINCIVWTFQTGRMDYFVILFWLISNLYNLIMAIFLIMGRDLHRKYERLLLRERCSVTNGIVSAEGMTLDASEGGVSVCLKEPKDFDDEEELYFTIYGNNNTKAKLKGKVVLVNKHADGWKYVLSIDDMLESKSDYIYILYDSSTTMPVNLDESTSSFDDLRLNIKNRTKSVVYQNRKMARVLMQVNFEYSNRKISIVNYNYKYVLLRYRGNPFEEISIPLSGEYSLETRKSMNMSEELYLYAVTNYKELHESLESQKAIEKWIGTYTYQKEARGRVLSLRKQRQLALDEFSELDYL</sequence>
<proteinExistence type="predicted"/>
<evidence type="ECO:0000256" key="8">
    <source>
        <dbReference type="ARBA" id="ARBA00023136"/>
    </source>
</evidence>
<reference evidence="11 12" key="1">
    <citation type="submission" date="2016-07" db="EMBL/GenBank/DDBJ databases">
        <title>Characterization of isolates of Eisenbergiella tayi derived from blood cultures, using whole genome sequencing.</title>
        <authorList>
            <person name="Burdz T."/>
            <person name="Wiebe D."/>
            <person name="Huynh C."/>
            <person name="Bernard K."/>
        </authorList>
    </citation>
    <scope>NUCLEOTIDE SEQUENCE [LARGE SCALE GENOMIC DNA]</scope>
    <source>
        <strain evidence="11 12">NML 110608</strain>
    </source>
</reference>
<dbReference type="InterPro" id="IPR029044">
    <property type="entry name" value="Nucleotide-diphossugar_trans"/>
</dbReference>
<feature type="transmembrane region" description="Helical" evidence="9">
    <location>
        <begin position="422"/>
        <end position="442"/>
    </location>
</feature>
<dbReference type="Proteomes" id="UP000094067">
    <property type="component" value="Unassembled WGS sequence"/>
</dbReference>
<feature type="transmembrane region" description="Helical" evidence="9">
    <location>
        <begin position="20"/>
        <end position="41"/>
    </location>
</feature>
<gene>
    <name evidence="11" type="primary">bcsA</name>
    <name evidence="11" type="ORF">BEI61_00473</name>
</gene>
<keyword evidence="8 9" id="KW-0472">Membrane</keyword>
<evidence type="ECO:0000256" key="6">
    <source>
        <dbReference type="ARBA" id="ARBA00022692"/>
    </source>
</evidence>
<dbReference type="PANTHER" id="PTHR43867">
    <property type="entry name" value="CELLULOSE SYNTHASE CATALYTIC SUBUNIT A [UDP-FORMING]"/>
    <property type="match status" value="1"/>
</dbReference>
<dbReference type="RefSeq" id="WP_069151110.1">
    <property type="nucleotide sequence ID" value="NZ_MCGH01000001.1"/>
</dbReference>
<evidence type="ECO:0000256" key="1">
    <source>
        <dbReference type="ARBA" id="ARBA00004127"/>
    </source>
</evidence>
<feature type="domain" description="PilZ" evidence="10">
    <location>
        <begin position="524"/>
        <end position="609"/>
    </location>
</feature>
<dbReference type="AlphaFoldDB" id="A0A1E3AJD5"/>
<keyword evidence="3" id="KW-0997">Cell inner membrane</keyword>
<organism evidence="11 12">
    <name type="scientific">Eisenbergiella tayi</name>
    <dbReference type="NCBI Taxonomy" id="1432052"/>
    <lineage>
        <taxon>Bacteria</taxon>
        <taxon>Bacillati</taxon>
        <taxon>Bacillota</taxon>
        <taxon>Clostridia</taxon>
        <taxon>Lachnospirales</taxon>
        <taxon>Lachnospiraceae</taxon>
        <taxon>Eisenbergiella</taxon>
    </lineage>
</organism>
<dbReference type="GO" id="GO:0006011">
    <property type="term" value="P:UDP-alpha-D-glucose metabolic process"/>
    <property type="evidence" value="ECO:0007669"/>
    <property type="project" value="InterPro"/>
</dbReference>
<dbReference type="PATRIC" id="fig|1432052.4.peg.533"/>
<dbReference type="SUPFAM" id="SSF141371">
    <property type="entry name" value="PilZ domain-like"/>
    <property type="match status" value="1"/>
</dbReference>
<keyword evidence="5 11" id="KW-0808">Transferase</keyword>
<dbReference type="Gene3D" id="3.90.550.10">
    <property type="entry name" value="Spore Coat Polysaccharide Biosynthesis Protein SpsA, Chain A"/>
    <property type="match status" value="1"/>
</dbReference>
<dbReference type="EC" id="2.4.1.12" evidence="11"/>
<dbReference type="InterPro" id="IPR003919">
    <property type="entry name" value="Cell_synth_A"/>
</dbReference>
<keyword evidence="7 9" id="KW-1133">Transmembrane helix</keyword>
<evidence type="ECO:0000313" key="12">
    <source>
        <dbReference type="Proteomes" id="UP000094067"/>
    </source>
</evidence>
<dbReference type="PANTHER" id="PTHR43867:SF2">
    <property type="entry name" value="CELLULOSE SYNTHASE CATALYTIC SUBUNIT A [UDP-FORMING]"/>
    <property type="match status" value="1"/>
</dbReference>
<feature type="transmembrane region" description="Helical" evidence="9">
    <location>
        <begin position="47"/>
        <end position="72"/>
    </location>
</feature>
<evidence type="ECO:0000256" key="4">
    <source>
        <dbReference type="ARBA" id="ARBA00022676"/>
    </source>
</evidence>
<name>A0A1E3AJD5_9FIRM</name>
<comment type="subcellular location">
    <subcellularLocation>
        <location evidence="1">Endomembrane system</location>
        <topology evidence="1">Multi-pass membrane protein</topology>
    </subcellularLocation>
</comment>
<dbReference type="GO" id="GO:0016760">
    <property type="term" value="F:cellulose synthase (UDP-forming) activity"/>
    <property type="evidence" value="ECO:0007669"/>
    <property type="project" value="UniProtKB-EC"/>
</dbReference>
<protein>
    <submittedName>
        <fullName evidence="11">Cellulose synthase catalytic subunit UDP-forming</fullName>
        <ecNumber evidence="11">2.4.1.12</ecNumber>
    </submittedName>
</protein>
<feature type="transmembrane region" description="Helical" evidence="9">
    <location>
        <begin position="463"/>
        <end position="490"/>
    </location>
</feature>
<keyword evidence="6 9" id="KW-0812">Transmembrane</keyword>
<evidence type="ECO:0000256" key="7">
    <source>
        <dbReference type="ARBA" id="ARBA00022989"/>
    </source>
</evidence>
<dbReference type="EMBL" id="MCGH01000001">
    <property type="protein sequence ID" value="ODM08844.1"/>
    <property type="molecule type" value="Genomic_DNA"/>
</dbReference>
<dbReference type="CDD" id="cd06421">
    <property type="entry name" value="CESA_CelA_like"/>
    <property type="match status" value="1"/>
</dbReference>
<evidence type="ECO:0000256" key="5">
    <source>
        <dbReference type="ARBA" id="ARBA00022679"/>
    </source>
</evidence>
<dbReference type="InterPro" id="IPR050321">
    <property type="entry name" value="Glycosyltr_2/OpgH_subfam"/>
</dbReference>
<evidence type="ECO:0000256" key="3">
    <source>
        <dbReference type="ARBA" id="ARBA00022519"/>
    </source>
</evidence>
<keyword evidence="2" id="KW-1003">Cell membrane</keyword>
<dbReference type="GO" id="GO:0005886">
    <property type="term" value="C:plasma membrane"/>
    <property type="evidence" value="ECO:0007669"/>
    <property type="project" value="UniProtKB-SubCell"/>
</dbReference>
<dbReference type="PRINTS" id="PR01439">
    <property type="entry name" value="CELLSNTHASEA"/>
</dbReference>
<feature type="transmembrane region" description="Helical" evidence="9">
    <location>
        <begin position="369"/>
        <end position="402"/>
    </location>
</feature>
<evidence type="ECO:0000259" key="10">
    <source>
        <dbReference type="Pfam" id="PF07238"/>
    </source>
</evidence>
<dbReference type="InterPro" id="IPR009875">
    <property type="entry name" value="PilZ_domain"/>
</dbReference>
<feature type="transmembrane region" description="Helical" evidence="9">
    <location>
        <begin position="496"/>
        <end position="518"/>
    </location>
</feature>
<dbReference type="GO" id="GO:0035438">
    <property type="term" value="F:cyclic-di-GMP binding"/>
    <property type="evidence" value="ECO:0007669"/>
    <property type="project" value="InterPro"/>
</dbReference>
<dbReference type="GO" id="GO:0012505">
    <property type="term" value="C:endomembrane system"/>
    <property type="evidence" value="ECO:0007669"/>
    <property type="project" value="UniProtKB-SubCell"/>
</dbReference>